<keyword evidence="5" id="KW-1185">Reference proteome</keyword>
<dbReference type="EMBL" id="CAUYUE010000001">
    <property type="protein sequence ID" value="CAK0735120.1"/>
    <property type="molecule type" value="Genomic_DNA"/>
</dbReference>
<feature type="compositionally biased region" description="Low complexity" evidence="2">
    <location>
        <begin position="359"/>
        <end position="378"/>
    </location>
</feature>
<evidence type="ECO:0000313" key="4">
    <source>
        <dbReference type="EMBL" id="CAK0735120.1"/>
    </source>
</evidence>
<accession>A0AAV1HUK0</accession>
<comment type="caution">
    <text evidence="4">The sequence shown here is derived from an EMBL/GenBank/DDBJ whole genome shotgun (WGS) entry which is preliminary data.</text>
</comment>
<sequence>MMRLGHVLLRQFHARSASGIQTSIFHHSDKVSSGSAMLGAALGAAGLFIWMPSSALTESHIDESEPRSEQPTEFPDIFSRKGVNSGQQEPYVAYNREGQIVPLGEIVQRMEAADVVLLGETHDDSIAHQLQLQLLVGALKQTKRTGRQLALSLEMFERDVQGVMDEYLAGSITERDLRQDARPWPNYDTDYRPMVEVAKQEGLPVICANAPRRYVSLAGRSGREALEQLPQEARQWLAPLPYRQPSQAYIHKTNWTMQQAKEELDAASKQSEELSAEASSAGAAASIAQQCPALQQCPSAADIAAQNGLAASVTEQRPAWQGSPASFKAEQSSSVPLKALQGSYAGRELPLLKHEDTGPSHAEAPSADDSPSPVQQSDSKAEGGGALQEKDAAGAIHEQEVGAASESSKGEGCPYIGFTMSSNFLDAQCLWDATMAYSIAEGLGRDKASQQAALLQSADSNASASLTRGSMGMQSTILEAKREDEHRLQAAQGEGAALAACLSPLVLHVCGKFHSEGWMGIYEHIHAYHAANKRQQGCTSKQLTVVIVTFLPSSRDLALTSEEFRQERLAAYGDYVILTDYNRPRSFEIGHPV</sequence>
<gene>
    <name evidence="4" type="ORF">CVIRNUC_000531</name>
</gene>
<evidence type="ECO:0000259" key="3">
    <source>
        <dbReference type="Pfam" id="PF04187"/>
    </source>
</evidence>
<feature type="region of interest" description="Disordered" evidence="2">
    <location>
        <begin position="315"/>
        <end position="334"/>
    </location>
</feature>
<dbReference type="CDD" id="cd14727">
    <property type="entry name" value="ChanN-like"/>
    <property type="match status" value="1"/>
</dbReference>
<reference evidence="4 5" key="1">
    <citation type="submission" date="2023-10" db="EMBL/GenBank/DDBJ databases">
        <authorList>
            <person name="Maclean D."/>
            <person name="Macfadyen A."/>
        </authorList>
    </citation>
    <scope>NUCLEOTIDE SEQUENCE [LARGE SCALE GENOMIC DNA]</scope>
</reference>
<dbReference type="Proteomes" id="UP001314263">
    <property type="component" value="Unassembled WGS sequence"/>
</dbReference>
<dbReference type="Pfam" id="PF04187">
    <property type="entry name" value="Cofac_haem_bdg"/>
    <property type="match status" value="1"/>
</dbReference>
<protein>
    <recommendedName>
        <fullName evidence="3">Haem-binding uptake Tiki superfamily ChaN domain-containing protein</fullName>
    </recommendedName>
</protein>
<dbReference type="SUPFAM" id="SSF159501">
    <property type="entry name" value="EreA/ChaN-like"/>
    <property type="match status" value="1"/>
</dbReference>
<dbReference type="AlphaFoldDB" id="A0AAV1HUK0"/>
<evidence type="ECO:0000313" key="5">
    <source>
        <dbReference type="Proteomes" id="UP001314263"/>
    </source>
</evidence>
<feature type="coiled-coil region" evidence="1">
    <location>
        <begin position="250"/>
        <end position="277"/>
    </location>
</feature>
<evidence type="ECO:0000256" key="2">
    <source>
        <dbReference type="SAM" id="MobiDB-lite"/>
    </source>
</evidence>
<dbReference type="Gene3D" id="3.40.50.11550">
    <property type="match status" value="1"/>
</dbReference>
<keyword evidence="1" id="KW-0175">Coiled coil</keyword>
<organism evidence="4 5">
    <name type="scientific">Coccomyxa viridis</name>
    <dbReference type="NCBI Taxonomy" id="1274662"/>
    <lineage>
        <taxon>Eukaryota</taxon>
        <taxon>Viridiplantae</taxon>
        <taxon>Chlorophyta</taxon>
        <taxon>core chlorophytes</taxon>
        <taxon>Trebouxiophyceae</taxon>
        <taxon>Trebouxiophyceae incertae sedis</taxon>
        <taxon>Coccomyxaceae</taxon>
        <taxon>Coccomyxa</taxon>
    </lineage>
</organism>
<evidence type="ECO:0000256" key="1">
    <source>
        <dbReference type="SAM" id="Coils"/>
    </source>
</evidence>
<feature type="domain" description="Haem-binding uptake Tiki superfamily ChaN" evidence="3">
    <location>
        <begin position="107"/>
        <end position="268"/>
    </location>
</feature>
<proteinExistence type="predicted"/>
<dbReference type="InterPro" id="IPR007314">
    <property type="entry name" value="Cofac_haem-bd_dom"/>
</dbReference>
<name>A0AAV1HUK0_9CHLO</name>
<feature type="region of interest" description="Disordered" evidence="2">
    <location>
        <begin position="353"/>
        <end position="388"/>
    </location>
</feature>